<accession>A0ABT6SRU4</accession>
<dbReference type="Proteomes" id="UP001237105">
    <property type="component" value="Unassembled WGS sequence"/>
</dbReference>
<dbReference type="EMBL" id="JASCIS010000005">
    <property type="protein sequence ID" value="MDI3418324.1"/>
    <property type="molecule type" value="Genomic_DNA"/>
</dbReference>
<keyword evidence="2" id="KW-1133">Transmembrane helix</keyword>
<reference evidence="3 4" key="1">
    <citation type="submission" date="2023-05" db="EMBL/GenBank/DDBJ databases">
        <title>Draft genome sequence of Streptomyces sp. B-S-A12 isolated from a cave soil in Thailand.</title>
        <authorList>
            <person name="Chamroensaksri N."/>
            <person name="Muangham S."/>
        </authorList>
    </citation>
    <scope>NUCLEOTIDE SEQUENCE [LARGE SCALE GENOMIC DNA]</scope>
    <source>
        <strain evidence="3 4">B-S-A12</strain>
    </source>
</reference>
<organism evidence="3 4">
    <name type="scientific">Streptomyces luteolus</name>
    <dbReference type="NCBI Taxonomy" id="3043615"/>
    <lineage>
        <taxon>Bacteria</taxon>
        <taxon>Bacillati</taxon>
        <taxon>Actinomycetota</taxon>
        <taxon>Actinomycetes</taxon>
        <taxon>Kitasatosporales</taxon>
        <taxon>Streptomycetaceae</taxon>
        <taxon>Streptomyces</taxon>
    </lineage>
</organism>
<keyword evidence="2" id="KW-0472">Membrane</keyword>
<evidence type="ECO:0000256" key="2">
    <source>
        <dbReference type="SAM" id="Phobius"/>
    </source>
</evidence>
<evidence type="ECO:0000313" key="4">
    <source>
        <dbReference type="Proteomes" id="UP001237105"/>
    </source>
</evidence>
<gene>
    <name evidence="3" type="ORF">QIT00_07075</name>
</gene>
<name>A0ABT6SRU4_9ACTN</name>
<evidence type="ECO:0000256" key="1">
    <source>
        <dbReference type="SAM" id="MobiDB-lite"/>
    </source>
</evidence>
<proteinExistence type="predicted"/>
<dbReference type="RefSeq" id="WP_282534236.1">
    <property type="nucleotide sequence ID" value="NZ_JASCIS010000005.1"/>
</dbReference>
<feature type="region of interest" description="Disordered" evidence="1">
    <location>
        <begin position="55"/>
        <end position="76"/>
    </location>
</feature>
<comment type="caution">
    <text evidence="3">The sequence shown here is derived from an EMBL/GenBank/DDBJ whole genome shotgun (WGS) entry which is preliminary data.</text>
</comment>
<evidence type="ECO:0000313" key="3">
    <source>
        <dbReference type="EMBL" id="MDI3418324.1"/>
    </source>
</evidence>
<keyword evidence="4" id="KW-1185">Reference proteome</keyword>
<protein>
    <submittedName>
        <fullName evidence="3">Uncharacterized protein</fullName>
    </submittedName>
</protein>
<keyword evidence="2" id="KW-0812">Transmembrane</keyword>
<feature type="transmembrane region" description="Helical" evidence="2">
    <location>
        <begin position="29"/>
        <end position="50"/>
    </location>
</feature>
<sequence>MLGLLGALGLVVVIRLDSAAGPTTARLALVAWASAGTGVLVAAILTHCLARRNGRVRGDRPPGAPDRARTPRGTVT</sequence>